<name>A0ABR2DVA1_9ROSI</name>
<proteinExistence type="predicted"/>
<feature type="domain" description="RNase H type-1" evidence="1">
    <location>
        <begin position="13"/>
        <end position="63"/>
    </location>
</feature>
<comment type="caution">
    <text evidence="2">The sequence shown here is derived from an EMBL/GenBank/DDBJ whole genome shotgun (WGS) entry which is preliminary data.</text>
</comment>
<dbReference type="Proteomes" id="UP001472677">
    <property type="component" value="Unassembled WGS sequence"/>
</dbReference>
<accession>A0ABR2DVA1</accession>
<dbReference type="Pfam" id="PF13456">
    <property type="entry name" value="RVT_3"/>
    <property type="match status" value="1"/>
</dbReference>
<protein>
    <recommendedName>
        <fullName evidence="1">RNase H type-1 domain-containing protein</fullName>
    </recommendedName>
</protein>
<sequence length="98" mass="11345">MVDWFRSMDWYMYVVVDLIRNYSSGESTFSLVSHIATLMNRSWQVEIMHVLREGNGLANSMTKIAGFDDFICCRYLSSSDLILQQLKEEREGTSFDTG</sequence>
<evidence type="ECO:0000313" key="3">
    <source>
        <dbReference type="Proteomes" id="UP001472677"/>
    </source>
</evidence>
<evidence type="ECO:0000313" key="2">
    <source>
        <dbReference type="EMBL" id="KAK8546258.1"/>
    </source>
</evidence>
<reference evidence="2 3" key="1">
    <citation type="journal article" date="2024" name="G3 (Bethesda)">
        <title>Genome assembly of Hibiscus sabdariffa L. provides insights into metabolisms of medicinal natural products.</title>
        <authorList>
            <person name="Kim T."/>
        </authorList>
    </citation>
    <scope>NUCLEOTIDE SEQUENCE [LARGE SCALE GENOMIC DNA]</scope>
    <source>
        <strain evidence="2">TK-2024</strain>
        <tissue evidence="2">Old leaves</tissue>
    </source>
</reference>
<evidence type="ECO:0000259" key="1">
    <source>
        <dbReference type="Pfam" id="PF13456"/>
    </source>
</evidence>
<keyword evidence="3" id="KW-1185">Reference proteome</keyword>
<gene>
    <name evidence="2" type="ORF">V6N12_027053</name>
</gene>
<dbReference type="EMBL" id="JBBPBM010000023">
    <property type="protein sequence ID" value="KAK8546258.1"/>
    <property type="molecule type" value="Genomic_DNA"/>
</dbReference>
<organism evidence="2 3">
    <name type="scientific">Hibiscus sabdariffa</name>
    <name type="common">roselle</name>
    <dbReference type="NCBI Taxonomy" id="183260"/>
    <lineage>
        <taxon>Eukaryota</taxon>
        <taxon>Viridiplantae</taxon>
        <taxon>Streptophyta</taxon>
        <taxon>Embryophyta</taxon>
        <taxon>Tracheophyta</taxon>
        <taxon>Spermatophyta</taxon>
        <taxon>Magnoliopsida</taxon>
        <taxon>eudicotyledons</taxon>
        <taxon>Gunneridae</taxon>
        <taxon>Pentapetalae</taxon>
        <taxon>rosids</taxon>
        <taxon>malvids</taxon>
        <taxon>Malvales</taxon>
        <taxon>Malvaceae</taxon>
        <taxon>Malvoideae</taxon>
        <taxon>Hibiscus</taxon>
    </lineage>
</organism>
<dbReference type="InterPro" id="IPR002156">
    <property type="entry name" value="RNaseH_domain"/>
</dbReference>